<dbReference type="Proteomes" id="UP000000689">
    <property type="component" value="Chromosome 2"/>
</dbReference>
<evidence type="ECO:0000313" key="9">
    <source>
        <dbReference type="Proteomes" id="UP000000689"/>
    </source>
</evidence>
<dbReference type="GO" id="GO:0072670">
    <property type="term" value="P:mitochondrial tRNA threonylcarbamoyladenosine modification"/>
    <property type="evidence" value="ECO:0007669"/>
    <property type="project" value="EnsemblFungi"/>
</dbReference>
<dbReference type="HOGENOM" id="CLU_023208_4_1_1"/>
<proteinExistence type="predicted"/>
<dbReference type="InterPro" id="IPR000905">
    <property type="entry name" value="Gcp-like_dom"/>
</dbReference>
<evidence type="ECO:0000259" key="7">
    <source>
        <dbReference type="Pfam" id="PF00814"/>
    </source>
</evidence>
<evidence type="ECO:0000256" key="6">
    <source>
        <dbReference type="ARBA" id="ARBA00048117"/>
    </source>
</evidence>
<organism evidence="8 9">
    <name type="scientific">Naumovozyma dairenensis (strain ATCC 10597 / BCRC 20456 / CBS 421 / NBRC 0211 / NRRL Y-12639)</name>
    <name type="common">Saccharomyces dairenensis</name>
    <dbReference type="NCBI Taxonomy" id="1071378"/>
    <lineage>
        <taxon>Eukaryota</taxon>
        <taxon>Fungi</taxon>
        <taxon>Dikarya</taxon>
        <taxon>Ascomycota</taxon>
        <taxon>Saccharomycotina</taxon>
        <taxon>Saccharomycetes</taxon>
        <taxon>Saccharomycetales</taxon>
        <taxon>Saccharomycetaceae</taxon>
        <taxon>Naumovozyma</taxon>
    </lineage>
</organism>
<protein>
    <recommendedName>
        <fullName evidence="1">N(6)-L-threonylcarbamoyladenine synthase</fullName>
        <ecNumber evidence="1">2.3.1.234</ecNumber>
    </recommendedName>
</protein>
<dbReference type="GO" id="GO:0046872">
    <property type="term" value="F:metal ion binding"/>
    <property type="evidence" value="ECO:0007669"/>
    <property type="project" value="UniProtKB-KW"/>
</dbReference>
<dbReference type="RefSeq" id="XP_003668604.1">
    <property type="nucleotide sequence ID" value="XM_003668556.1"/>
</dbReference>
<dbReference type="PANTHER" id="PTHR11735:SF6">
    <property type="entry name" value="TRNA N6-ADENOSINE THREONYLCARBAMOYLTRANSFERASE, MITOCHONDRIAL"/>
    <property type="match status" value="1"/>
</dbReference>
<dbReference type="EMBL" id="HE580268">
    <property type="protein sequence ID" value="CCD23361.1"/>
    <property type="molecule type" value="Genomic_DNA"/>
</dbReference>
<dbReference type="GO" id="GO:0000049">
    <property type="term" value="F:tRNA binding"/>
    <property type="evidence" value="ECO:0007669"/>
    <property type="project" value="EnsemblFungi"/>
</dbReference>
<keyword evidence="5" id="KW-0012">Acyltransferase</keyword>
<dbReference type="GO" id="GO:0005759">
    <property type="term" value="C:mitochondrial matrix"/>
    <property type="evidence" value="ECO:0007669"/>
    <property type="project" value="EnsemblFungi"/>
</dbReference>
<keyword evidence="4" id="KW-0479">Metal-binding</keyword>
<dbReference type="PANTHER" id="PTHR11735">
    <property type="entry name" value="TRNA N6-ADENOSINE THREONYLCARBAMOYLTRANSFERASE"/>
    <property type="match status" value="1"/>
</dbReference>
<evidence type="ECO:0000256" key="5">
    <source>
        <dbReference type="ARBA" id="ARBA00023315"/>
    </source>
</evidence>
<dbReference type="AlphaFoldDB" id="G0W6F0"/>
<accession>G0W6F0</accession>
<dbReference type="NCBIfam" id="TIGR00329">
    <property type="entry name" value="gcp_kae1"/>
    <property type="match status" value="1"/>
</dbReference>
<dbReference type="SUPFAM" id="SSF53067">
    <property type="entry name" value="Actin-like ATPase domain"/>
    <property type="match status" value="2"/>
</dbReference>
<sequence length="416" mass="47491">MFTYHPQSSRFLLRLCLKSMKYRVTIHIRSLTAQYPQLRHYNVLAIETSCDDTCLAIINRSSSTSLPENNSTIRCNLKSTLNSKSDGGIIPTKAQEHHQSSISDLISESLTYLPANEKIDLICTTRGPGMMGSLSTGLTMGKGLSLAWNIRWLVFIIFWVHLLIPRMFADEDDELDFPFISLIVSGGHTCLIYSESVLKHEILVDTLDIALGDSLDKCGREIGINGNMIGKEMEKLTKSYTIDKKKNDQRMILPNPLKRTNEFAFSFAPFLTAVKTHLSSNNIDPKDVAIDVQKEMAYEIQEAIFDHLLLRIKKYMIINHKRFKHVKNFICSGGVSANSRLRIKLNNGLNEFFKNFHYPPLEYCTDNALMIGWAGIELYENKTYPNLRSNRNVLPIRKWPLNDLLNVPGWQWDGIK</sequence>
<dbReference type="InterPro" id="IPR043129">
    <property type="entry name" value="ATPase_NBD"/>
</dbReference>
<dbReference type="eggNOG" id="KOG2707">
    <property type="taxonomic scope" value="Eukaryota"/>
</dbReference>
<evidence type="ECO:0000313" key="8">
    <source>
        <dbReference type="EMBL" id="CCD23361.1"/>
    </source>
</evidence>
<name>G0W6F0_NAUDC</name>
<dbReference type="STRING" id="1071378.G0W6F0"/>
<gene>
    <name evidence="8" type="primary">NDAI0B03270</name>
    <name evidence="8" type="ordered locus">NDAI_0B03270</name>
</gene>
<feature type="domain" description="Gcp-like" evidence="7">
    <location>
        <begin position="84"/>
        <end position="373"/>
    </location>
</feature>
<evidence type="ECO:0000256" key="4">
    <source>
        <dbReference type="ARBA" id="ARBA00022723"/>
    </source>
</evidence>
<evidence type="ECO:0000256" key="2">
    <source>
        <dbReference type="ARBA" id="ARBA00022679"/>
    </source>
</evidence>
<dbReference type="EC" id="2.3.1.234" evidence="1"/>
<dbReference type="InterPro" id="IPR017861">
    <property type="entry name" value="KAE1/TsaD"/>
</dbReference>
<dbReference type="GO" id="GO:0008252">
    <property type="term" value="F:nucleotidase activity"/>
    <property type="evidence" value="ECO:0007669"/>
    <property type="project" value="EnsemblFungi"/>
</dbReference>
<keyword evidence="9" id="KW-1185">Reference proteome</keyword>
<dbReference type="Pfam" id="PF00814">
    <property type="entry name" value="TsaD"/>
    <property type="match status" value="1"/>
</dbReference>
<dbReference type="PRINTS" id="PR00789">
    <property type="entry name" value="OSIALOPTASE"/>
</dbReference>
<dbReference type="KEGG" id="ndi:NDAI_0B03270"/>
<dbReference type="Gene3D" id="3.30.420.40">
    <property type="match status" value="2"/>
</dbReference>
<reference evidence="8 9" key="1">
    <citation type="journal article" date="2011" name="Proc. Natl. Acad. Sci. U.S.A.">
        <title>Evolutionary erosion of yeast sex chromosomes by mating-type switching accidents.</title>
        <authorList>
            <person name="Gordon J.L."/>
            <person name="Armisen D."/>
            <person name="Proux-Wera E."/>
            <person name="Oheigeartaigh S.S."/>
            <person name="Byrne K.P."/>
            <person name="Wolfe K.H."/>
        </authorList>
    </citation>
    <scope>NUCLEOTIDE SEQUENCE [LARGE SCALE GENOMIC DNA]</scope>
    <source>
        <strain evidence="9">ATCC 10597 / BCRC 20456 / CBS 421 / NBRC 0211 / NRRL Y-12639</strain>
    </source>
</reference>
<dbReference type="OrthoDB" id="10259622at2759"/>
<keyword evidence="3" id="KW-0819">tRNA processing</keyword>
<dbReference type="OMA" id="NAAMIGC"/>
<keyword evidence="2" id="KW-0808">Transferase</keyword>
<dbReference type="GeneID" id="11497815"/>
<dbReference type="GO" id="GO:0061711">
    <property type="term" value="F:tRNA N(6)-L-threonylcarbamoyladenine synthase activity"/>
    <property type="evidence" value="ECO:0007669"/>
    <property type="project" value="UniProtKB-EC"/>
</dbReference>
<evidence type="ECO:0000256" key="1">
    <source>
        <dbReference type="ARBA" id="ARBA00012156"/>
    </source>
</evidence>
<comment type="catalytic activity">
    <reaction evidence="6">
        <text>L-threonylcarbamoyladenylate + adenosine(37) in tRNA = N(6)-L-threonylcarbamoyladenosine(37) in tRNA + AMP + H(+)</text>
        <dbReference type="Rhea" id="RHEA:37059"/>
        <dbReference type="Rhea" id="RHEA-COMP:10162"/>
        <dbReference type="Rhea" id="RHEA-COMP:10163"/>
        <dbReference type="ChEBI" id="CHEBI:15378"/>
        <dbReference type="ChEBI" id="CHEBI:73682"/>
        <dbReference type="ChEBI" id="CHEBI:74411"/>
        <dbReference type="ChEBI" id="CHEBI:74418"/>
        <dbReference type="ChEBI" id="CHEBI:456215"/>
        <dbReference type="EC" id="2.3.1.234"/>
    </reaction>
</comment>
<evidence type="ECO:0000256" key="3">
    <source>
        <dbReference type="ARBA" id="ARBA00022694"/>
    </source>
</evidence>